<accession>A0A076LEW3</accession>
<name>A0A076LEW3_9GAMM</name>
<proteinExistence type="predicted"/>
<dbReference type="Gene3D" id="3.40.250.10">
    <property type="entry name" value="Rhodanese-like domain"/>
    <property type="match status" value="1"/>
</dbReference>
<feature type="transmembrane region" description="Helical" evidence="1">
    <location>
        <begin position="141"/>
        <end position="166"/>
    </location>
</feature>
<dbReference type="SUPFAM" id="SSF52821">
    <property type="entry name" value="Rhodanese/Cell cycle control phosphatase"/>
    <property type="match status" value="1"/>
</dbReference>
<dbReference type="Proteomes" id="UP000028681">
    <property type="component" value="Chromosome"/>
</dbReference>
<evidence type="ECO:0000256" key="1">
    <source>
        <dbReference type="SAM" id="Phobius"/>
    </source>
</evidence>
<keyword evidence="1" id="KW-1133">Transmembrane helix</keyword>
<keyword evidence="1" id="KW-0812">Transmembrane</keyword>
<feature type="domain" description="Rhodanese" evidence="2">
    <location>
        <begin position="15"/>
        <end position="105"/>
    </location>
</feature>
<dbReference type="AlphaFoldDB" id="A0A076LEW3"/>
<dbReference type="Pfam" id="PF11127">
    <property type="entry name" value="YgaP-like_TM"/>
    <property type="match status" value="1"/>
</dbReference>
<dbReference type="EMBL" id="CP006664">
    <property type="protein sequence ID" value="AIJ07060.1"/>
    <property type="molecule type" value="Genomic_DNA"/>
</dbReference>
<dbReference type="GO" id="GO:0016740">
    <property type="term" value="F:transferase activity"/>
    <property type="evidence" value="ECO:0007669"/>
    <property type="project" value="UniProtKB-KW"/>
</dbReference>
<dbReference type="PANTHER" id="PTHR43031:SF1">
    <property type="entry name" value="PYRIDINE NUCLEOTIDE-DISULPHIDE OXIDOREDUCTASE"/>
    <property type="match status" value="1"/>
</dbReference>
<protein>
    <submittedName>
        <fullName evidence="3">Rhodanese-related sulfurtransferase</fullName>
    </submittedName>
</protein>
<dbReference type="PANTHER" id="PTHR43031">
    <property type="entry name" value="FAD-DEPENDENT OXIDOREDUCTASE"/>
    <property type="match status" value="1"/>
</dbReference>
<dbReference type="InterPro" id="IPR050229">
    <property type="entry name" value="GlpE_sulfurtransferase"/>
</dbReference>
<dbReference type="GeneID" id="33938331"/>
<gene>
    <name evidence="3" type="ORF">ETEE_0586</name>
</gene>
<dbReference type="PROSITE" id="PS50206">
    <property type="entry name" value="RHODANESE_3"/>
    <property type="match status" value="1"/>
</dbReference>
<dbReference type="Pfam" id="PF00581">
    <property type="entry name" value="Rhodanese"/>
    <property type="match status" value="1"/>
</dbReference>
<evidence type="ECO:0000313" key="3">
    <source>
        <dbReference type="EMBL" id="AIJ07060.1"/>
    </source>
</evidence>
<keyword evidence="1" id="KW-0472">Membrane</keyword>
<dbReference type="InterPro" id="IPR001763">
    <property type="entry name" value="Rhodanese-like_dom"/>
</dbReference>
<dbReference type="RefSeq" id="WP_034165724.1">
    <property type="nucleotide sequence ID" value="NZ_CP006664.1"/>
</dbReference>
<dbReference type="KEGG" id="ete:ETEE_0586"/>
<feature type="transmembrane region" description="Helical" evidence="1">
    <location>
        <begin position="117"/>
        <end position="135"/>
    </location>
</feature>
<organism evidence="3 4">
    <name type="scientific">Edwardsiella anguillarum ET080813</name>
    <dbReference type="NCBI Taxonomy" id="667120"/>
    <lineage>
        <taxon>Bacteria</taxon>
        <taxon>Pseudomonadati</taxon>
        <taxon>Pseudomonadota</taxon>
        <taxon>Gammaproteobacteria</taxon>
        <taxon>Enterobacterales</taxon>
        <taxon>Hafniaceae</taxon>
        <taxon>Edwardsiella</taxon>
    </lineage>
</organism>
<dbReference type="InterPro" id="IPR021309">
    <property type="entry name" value="YgaP-like_TM"/>
</dbReference>
<dbReference type="InterPro" id="IPR036873">
    <property type="entry name" value="Rhodanese-like_dom_sf"/>
</dbReference>
<dbReference type="Gene3D" id="6.10.140.1340">
    <property type="match status" value="1"/>
</dbReference>
<reference evidence="3 4" key="1">
    <citation type="journal article" date="2012" name="PLoS ONE">
        <title>Edwardsiella comparative phylogenomics reveal the new intra/inter-species taxonomic relationships, virulence evolution and niche adaptation mechanisms.</title>
        <authorList>
            <person name="Yang M."/>
            <person name="Lv Y."/>
            <person name="Xiao J."/>
            <person name="Wu H."/>
            <person name="Zheng H."/>
            <person name="Liu Q."/>
            <person name="Zhang Y."/>
            <person name="Wang Q."/>
        </authorList>
    </citation>
    <scope>NUCLEOTIDE SEQUENCE [LARGE SCALE GENOMIC DNA]</scope>
    <source>
        <strain evidence="4">080813</strain>
    </source>
</reference>
<evidence type="ECO:0000313" key="4">
    <source>
        <dbReference type="Proteomes" id="UP000028681"/>
    </source>
</evidence>
<dbReference type="SMART" id="SM00450">
    <property type="entry name" value="RHOD"/>
    <property type="match status" value="1"/>
</dbReference>
<keyword evidence="3" id="KW-0808">Transferase</keyword>
<evidence type="ECO:0000259" key="2">
    <source>
        <dbReference type="PROSITE" id="PS50206"/>
    </source>
</evidence>
<sequence length="176" mass="18786">MQVNTLTPRQASEMLAQGARLIDIRDAQEYAREHVAEATLAPLSAWQQGMPLTPPPSGAVIFMCQSGMRSDSNAALLASRVAPGQAYVMQGGLAAWKQAGLPTVEDRRQPLPLMRQVQIAAGSLVLLGVILGYGVSAGFFLLSAFVGAGLLFAGISGFCGMARLLMKMPWNRRMNP</sequence>
<dbReference type="HOGENOM" id="CLU_107126_1_0_6"/>